<organism evidence="18 19">
    <name type="scientific">Luethyella okanaganae</name>
    <dbReference type="NCBI Taxonomy" id="69372"/>
    <lineage>
        <taxon>Bacteria</taxon>
        <taxon>Bacillati</taxon>
        <taxon>Actinomycetota</taxon>
        <taxon>Actinomycetes</taxon>
        <taxon>Micrococcales</taxon>
        <taxon>Microbacteriaceae</taxon>
        <taxon>Luethyella</taxon>
    </lineage>
</organism>
<evidence type="ECO:0000256" key="5">
    <source>
        <dbReference type="ARBA" id="ARBA00022801"/>
    </source>
</evidence>
<comment type="catalytic activity">
    <reaction evidence="12">
        <text>Couples ATP hydrolysis with the unwinding of duplex DNA by translocating in the 3'-5' direction.</text>
        <dbReference type="EC" id="5.6.2.4"/>
    </reaction>
</comment>
<evidence type="ECO:0000256" key="9">
    <source>
        <dbReference type="ARBA" id="ARBA00023125"/>
    </source>
</evidence>
<keyword evidence="2" id="KW-0540">Nuclease</keyword>
<keyword evidence="4" id="KW-0227">DNA damage</keyword>
<gene>
    <name evidence="18" type="ORF">ACFQB0_02805</name>
</gene>
<dbReference type="PROSITE" id="PS51198">
    <property type="entry name" value="UVRD_HELICASE_ATP_BIND"/>
    <property type="match status" value="1"/>
</dbReference>
<evidence type="ECO:0000256" key="8">
    <source>
        <dbReference type="ARBA" id="ARBA00022840"/>
    </source>
</evidence>
<reference evidence="19" key="1">
    <citation type="journal article" date="2019" name="Int. J. Syst. Evol. Microbiol.">
        <title>The Global Catalogue of Microorganisms (GCM) 10K type strain sequencing project: providing services to taxonomists for standard genome sequencing and annotation.</title>
        <authorList>
            <consortium name="The Broad Institute Genomics Platform"/>
            <consortium name="The Broad Institute Genome Sequencing Center for Infectious Disease"/>
            <person name="Wu L."/>
            <person name="Ma J."/>
        </authorList>
    </citation>
    <scope>NUCLEOTIDE SEQUENCE [LARGE SCALE GENOMIC DNA]</scope>
    <source>
        <strain evidence="19">CCUG 43304</strain>
    </source>
</reference>
<evidence type="ECO:0000256" key="14">
    <source>
        <dbReference type="ARBA" id="ARBA00048988"/>
    </source>
</evidence>
<feature type="binding site" evidence="15">
    <location>
        <begin position="48"/>
        <end position="55"/>
    </location>
    <ligand>
        <name>ATP</name>
        <dbReference type="ChEBI" id="CHEBI:30616"/>
    </ligand>
</feature>
<evidence type="ECO:0000256" key="7">
    <source>
        <dbReference type="ARBA" id="ARBA00022839"/>
    </source>
</evidence>
<evidence type="ECO:0000256" key="13">
    <source>
        <dbReference type="ARBA" id="ARBA00034808"/>
    </source>
</evidence>
<keyword evidence="8 15" id="KW-0067">ATP-binding</keyword>
<comment type="catalytic activity">
    <reaction evidence="14">
        <text>ATP + H2O = ADP + phosphate + H(+)</text>
        <dbReference type="Rhea" id="RHEA:13065"/>
        <dbReference type="ChEBI" id="CHEBI:15377"/>
        <dbReference type="ChEBI" id="CHEBI:15378"/>
        <dbReference type="ChEBI" id="CHEBI:30616"/>
        <dbReference type="ChEBI" id="CHEBI:43474"/>
        <dbReference type="ChEBI" id="CHEBI:456216"/>
        <dbReference type="EC" id="5.6.2.4"/>
    </reaction>
</comment>
<proteinExistence type="inferred from homology"/>
<dbReference type="PANTHER" id="PTHR11070">
    <property type="entry name" value="UVRD / RECB / PCRA DNA HELICASE FAMILY MEMBER"/>
    <property type="match status" value="1"/>
</dbReference>
<evidence type="ECO:0000256" key="6">
    <source>
        <dbReference type="ARBA" id="ARBA00022806"/>
    </source>
</evidence>
<evidence type="ECO:0000256" key="4">
    <source>
        <dbReference type="ARBA" id="ARBA00022763"/>
    </source>
</evidence>
<evidence type="ECO:0000256" key="11">
    <source>
        <dbReference type="ARBA" id="ARBA00023235"/>
    </source>
</evidence>
<evidence type="ECO:0000256" key="15">
    <source>
        <dbReference type="PROSITE-ProRule" id="PRU00560"/>
    </source>
</evidence>
<dbReference type="InterPro" id="IPR014016">
    <property type="entry name" value="UvrD-like_ATP-bd"/>
</dbReference>
<keyword evidence="3 15" id="KW-0547">Nucleotide-binding</keyword>
<name>A0ABW1VEF6_9MICO</name>
<dbReference type="Gene3D" id="3.40.50.300">
    <property type="entry name" value="P-loop containing nucleotide triphosphate hydrolases"/>
    <property type="match status" value="2"/>
</dbReference>
<keyword evidence="7" id="KW-0269">Exonuclease</keyword>
<feature type="domain" description="UvrD-like helicase ATP-binding" evidence="16">
    <location>
        <begin position="27"/>
        <end position="330"/>
    </location>
</feature>
<dbReference type="PANTHER" id="PTHR11070:SF59">
    <property type="entry name" value="DNA 3'-5' HELICASE"/>
    <property type="match status" value="1"/>
</dbReference>
<dbReference type="InterPro" id="IPR000212">
    <property type="entry name" value="DNA_helicase_UvrD/REP"/>
</dbReference>
<keyword evidence="11" id="KW-0413">Isomerase</keyword>
<evidence type="ECO:0000256" key="3">
    <source>
        <dbReference type="ARBA" id="ARBA00022741"/>
    </source>
</evidence>
<evidence type="ECO:0000313" key="18">
    <source>
        <dbReference type="EMBL" id="MFC6355045.1"/>
    </source>
</evidence>
<evidence type="ECO:0000256" key="2">
    <source>
        <dbReference type="ARBA" id="ARBA00022722"/>
    </source>
</evidence>
<dbReference type="Proteomes" id="UP001596306">
    <property type="component" value="Unassembled WGS sequence"/>
</dbReference>
<keyword evidence="6 15" id="KW-0347">Helicase</keyword>
<keyword evidence="19" id="KW-1185">Reference proteome</keyword>
<evidence type="ECO:0000256" key="10">
    <source>
        <dbReference type="ARBA" id="ARBA00023204"/>
    </source>
</evidence>
<comment type="similarity">
    <text evidence="1">Belongs to the helicase family. UvrD subfamily.</text>
</comment>
<dbReference type="Gene3D" id="1.10.10.160">
    <property type="match status" value="1"/>
</dbReference>
<dbReference type="InterPro" id="IPR011604">
    <property type="entry name" value="PDDEXK-like_dom_sf"/>
</dbReference>
<dbReference type="InterPro" id="IPR027417">
    <property type="entry name" value="P-loop_NTPase"/>
</dbReference>
<dbReference type="RefSeq" id="WP_386727328.1">
    <property type="nucleotide sequence ID" value="NZ_JBHSTP010000001.1"/>
</dbReference>
<dbReference type="Gene3D" id="3.90.320.10">
    <property type="match status" value="1"/>
</dbReference>
<dbReference type="EC" id="5.6.2.4" evidence="13"/>
<evidence type="ECO:0000259" key="17">
    <source>
        <dbReference type="PROSITE" id="PS51217"/>
    </source>
</evidence>
<comment type="caution">
    <text evidence="18">The sequence shown here is derived from an EMBL/GenBank/DDBJ whole genome shotgun (WGS) entry which is preliminary data.</text>
</comment>
<evidence type="ECO:0000313" key="19">
    <source>
        <dbReference type="Proteomes" id="UP001596306"/>
    </source>
</evidence>
<evidence type="ECO:0000256" key="12">
    <source>
        <dbReference type="ARBA" id="ARBA00034617"/>
    </source>
</evidence>
<keyword evidence="10" id="KW-0234">DNA repair</keyword>
<evidence type="ECO:0000259" key="16">
    <source>
        <dbReference type="PROSITE" id="PS51198"/>
    </source>
</evidence>
<dbReference type="InterPro" id="IPR038726">
    <property type="entry name" value="PDDEXK_AddAB-type"/>
</dbReference>
<dbReference type="InterPro" id="IPR013986">
    <property type="entry name" value="DExx_box_DNA_helicase_dom_sf"/>
</dbReference>
<dbReference type="Pfam" id="PF12705">
    <property type="entry name" value="PDDEXK_1"/>
    <property type="match status" value="1"/>
</dbReference>
<dbReference type="SUPFAM" id="SSF52980">
    <property type="entry name" value="Restriction endonuclease-like"/>
    <property type="match status" value="1"/>
</dbReference>
<feature type="domain" description="UvrD-like helicase C-terminal" evidence="17">
    <location>
        <begin position="334"/>
        <end position="637"/>
    </location>
</feature>
<keyword evidence="5 15" id="KW-0378">Hydrolase</keyword>
<dbReference type="Pfam" id="PF00580">
    <property type="entry name" value="UvrD-helicase"/>
    <property type="match status" value="1"/>
</dbReference>
<sequence length="1068" mass="113229">MTIRGFVRQETPIVAADAMPGTSSSSRIDPAQRSVLDLADGASAAVIGAPGTGKTRCVVELVAERVLGRGYEPAEVLVLAPSRAAATRLRDRIAIRLGVPTNGPIARTANSVSFQIVRAVEPKDAPVTLLTGGEQDAIIAELLQGDIDDAAGPEWPEPLVPEVRALRGFRTELRELMMRCSEYGISPPSLVRLGLRCGHPEWVAAAQFMAAYADNKDQHRPGQFDSAELAAYAAAVVRSAEAGPNGAGSLGTLSGLRLIVVDDSQDATESTIALLRAFAGRGVAVVAFGDPDVATTAFRGARSDVLGGLARNLGLDSVERIVLSTVHRGRPALREIVTAVTGHIGTALAGVHRRADMAANAATTDPLPAALRVEAPSHASECAQLARILREHHLLHDVPWSRMAVVLRSGSDIPAFERGLALSDVPTRSSTARRALRDDPAAARLLEAARLVIAREPLTAEFAVGALTGPLGRLDAIALRRLRLSLRQQELGAGGSRTSDELIVEAMTVPGGFDTIDSAPARRAGKLAATLAAAASVAASGGSIEEVLWQLWERSGLAAEWGQQARGSGVLAEEANRSLDGVVALFSSAQRYVERTPSAPAGKFIDDVLASDVPEDSLAPRRDGEAVVVCTPSAVVGEEFDIVVVAGLQDGVWPNLKPRGSLLHADRLPELLLGAEADGATSAADERAAVRSDELRMFALAISRACRQLVVSCTSNDDEQASTFLSFVPEEARVPRGRPLHMRGLVGSLRRDLVERGTPGVASALALLAHEGAPGAHPDCWYGLAEPSTTEPLVDVQNDPEARVRVSPSQIEKAERSPLAWFVDTMASSPSGLAASIGTIVHAAMETVSRREDGDTSVDTIWAEVEERWKELRFEAPWLAERELRSARRMATGLSDYLTTFSDDGKVLVGAEGGFEVNFDRITLSGSIDRVERSADGTTVIVDLKTGKRLPTITGMPEHPQLAAYQLAFDEGAFDEASNSLDDPGRDVALTLGGAKLVFVANPANGAGYTERVQQPFDAEAFEAFRERVRAVAAALSGARFDGPTQLAFRDPLGAWEYRIHLVPAVSA</sequence>
<dbReference type="EMBL" id="JBHSTP010000001">
    <property type="protein sequence ID" value="MFC6355045.1"/>
    <property type="molecule type" value="Genomic_DNA"/>
</dbReference>
<protein>
    <recommendedName>
        <fullName evidence="13">DNA 3'-5' helicase</fullName>
        <ecNumber evidence="13">5.6.2.4</ecNumber>
    </recommendedName>
</protein>
<dbReference type="InterPro" id="IPR011335">
    <property type="entry name" value="Restrct_endonuc-II-like"/>
</dbReference>
<dbReference type="InterPro" id="IPR014017">
    <property type="entry name" value="DNA_helicase_UvrD-like_C"/>
</dbReference>
<accession>A0ABW1VEF6</accession>
<dbReference type="SUPFAM" id="SSF52540">
    <property type="entry name" value="P-loop containing nucleoside triphosphate hydrolases"/>
    <property type="match status" value="1"/>
</dbReference>
<dbReference type="PROSITE" id="PS51217">
    <property type="entry name" value="UVRD_HELICASE_CTER"/>
    <property type="match status" value="1"/>
</dbReference>
<dbReference type="Gene3D" id="1.10.486.10">
    <property type="entry name" value="PCRA, domain 4"/>
    <property type="match status" value="1"/>
</dbReference>
<keyword evidence="9" id="KW-0238">DNA-binding</keyword>
<evidence type="ECO:0000256" key="1">
    <source>
        <dbReference type="ARBA" id="ARBA00009922"/>
    </source>
</evidence>